<proteinExistence type="predicted"/>
<dbReference type="InterPro" id="IPR036442">
    <property type="entry name" value="ProQ/FinO_sf"/>
</dbReference>
<dbReference type="Proteomes" id="UP000252266">
    <property type="component" value="Unassembled WGS sequence"/>
</dbReference>
<evidence type="ECO:0000313" key="5">
    <source>
        <dbReference type="Proteomes" id="UP000252266"/>
    </source>
</evidence>
<gene>
    <name evidence="4" type="ORF">TH44_12270</name>
</gene>
<sequence>MEVKVTNHKMSQASIWSADRKITARAFELRAAQELQSLLREEISILPATLSDQIKPFQIGVRVLFDELAKASTTPIELKLALQRYTGATGYQMALGLDGSHRYRLDGSVYDLVSDDNREHARKIALGRLEKMRRKKANPEPDGRSASPAPEPTKPARAVLTINQRTGT</sequence>
<dbReference type="SUPFAM" id="SSF48657">
    <property type="entry name" value="FinO-like"/>
    <property type="match status" value="1"/>
</dbReference>
<keyword evidence="1" id="KW-0694">RNA-binding</keyword>
<dbReference type="Pfam" id="PF04352">
    <property type="entry name" value="ProQ"/>
    <property type="match status" value="1"/>
</dbReference>
<evidence type="ECO:0000259" key="3">
    <source>
        <dbReference type="Pfam" id="PF04352"/>
    </source>
</evidence>
<evidence type="ECO:0000313" key="4">
    <source>
        <dbReference type="EMBL" id="RCK50031.1"/>
    </source>
</evidence>
<comment type="caution">
    <text evidence="4">The sequence shown here is derived from an EMBL/GenBank/DDBJ whole genome shotgun (WGS) entry which is preliminary data.</text>
</comment>
<evidence type="ECO:0000256" key="1">
    <source>
        <dbReference type="ARBA" id="ARBA00022884"/>
    </source>
</evidence>
<dbReference type="GO" id="GO:0003723">
    <property type="term" value="F:RNA binding"/>
    <property type="evidence" value="ECO:0007669"/>
    <property type="project" value="UniProtKB-KW"/>
</dbReference>
<dbReference type="InterPro" id="IPR016103">
    <property type="entry name" value="ProQ/FinO"/>
</dbReference>
<feature type="domain" description="ProQ/FinO" evidence="3">
    <location>
        <begin position="34"/>
        <end position="137"/>
    </location>
</feature>
<dbReference type="AlphaFoldDB" id="A0A367XB79"/>
<dbReference type="Gene3D" id="1.10.1710.10">
    <property type="entry name" value="ProQ/FinO domain"/>
    <property type="match status" value="1"/>
</dbReference>
<name>A0A367XB79_9PROT</name>
<organism evidence="4 5">
    <name type="scientific">Thalassospira xiamenensis</name>
    <dbReference type="NCBI Taxonomy" id="220697"/>
    <lineage>
        <taxon>Bacteria</taxon>
        <taxon>Pseudomonadati</taxon>
        <taxon>Pseudomonadota</taxon>
        <taxon>Alphaproteobacteria</taxon>
        <taxon>Rhodospirillales</taxon>
        <taxon>Thalassospiraceae</taxon>
        <taxon>Thalassospira</taxon>
    </lineage>
</organism>
<accession>A0A367XB79</accession>
<evidence type="ECO:0000256" key="2">
    <source>
        <dbReference type="SAM" id="MobiDB-lite"/>
    </source>
</evidence>
<dbReference type="EMBL" id="JPWJ01000006">
    <property type="protein sequence ID" value="RCK50031.1"/>
    <property type="molecule type" value="Genomic_DNA"/>
</dbReference>
<protein>
    <recommendedName>
        <fullName evidence="3">ProQ/FinO domain-containing protein</fullName>
    </recommendedName>
</protein>
<feature type="region of interest" description="Disordered" evidence="2">
    <location>
        <begin position="128"/>
        <end position="168"/>
    </location>
</feature>
<reference evidence="4 5" key="1">
    <citation type="submission" date="2014-07" db="EMBL/GenBank/DDBJ databases">
        <title>Draft genome sequence of Thalassospira xiamenensis IB13.</title>
        <authorList>
            <person name="Lai Q."/>
            <person name="Shao Z."/>
        </authorList>
    </citation>
    <scope>NUCLEOTIDE SEQUENCE [LARGE SCALE GENOMIC DNA]</scope>
    <source>
        <strain evidence="4 5">IB13</strain>
    </source>
</reference>